<proteinExistence type="predicted"/>
<accession>A0A8J2TQ60</accession>
<feature type="domain" description="SGNH hydrolase-type esterase" evidence="1">
    <location>
        <begin position="53"/>
        <end position="238"/>
    </location>
</feature>
<dbReference type="PANTHER" id="PTHR30383:SF27">
    <property type="entry name" value="SPORE GERMINATION LIPASE LIPC"/>
    <property type="match status" value="1"/>
</dbReference>
<evidence type="ECO:0000313" key="2">
    <source>
        <dbReference type="EMBL" id="GFZ85780.1"/>
    </source>
</evidence>
<organism evidence="2 3">
    <name type="scientific">Compostibacillus humi</name>
    <dbReference type="NCBI Taxonomy" id="1245525"/>
    <lineage>
        <taxon>Bacteria</taxon>
        <taxon>Bacillati</taxon>
        <taxon>Bacillota</taxon>
        <taxon>Bacilli</taxon>
        <taxon>Bacillales</taxon>
        <taxon>Bacillaceae</taxon>
        <taxon>Compostibacillus</taxon>
    </lineage>
</organism>
<dbReference type="PANTHER" id="PTHR30383">
    <property type="entry name" value="THIOESTERASE 1/PROTEASE 1/LYSOPHOSPHOLIPASE L1"/>
    <property type="match status" value="1"/>
</dbReference>
<dbReference type="InterPro" id="IPR013830">
    <property type="entry name" value="SGNH_hydro"/>
</dbReference>
<evidence type="ECO:0000313" key="3">
    <source>
        <dbReference type="Proteomes" id="UP000602050"/>
    </source>
</evidence>
<sequence length="258" mass="29969">MQFHPFHQAKIKQKEMLEIGADMETVKIDLAAEAEIDAERFKEFQKKYSRIAAIGDSLTQGVGDESGYGGHIGMLNHLFNEGEKRIHFDTFAKRGTRSEQLIQLLEKEEAKRAIEQADIVFITIGANDIMQVAKENFMNLTLQEFLDARHRFEKQIEKIITIIRSYSEDAQIYFLGFYNPFGVYFHDIKEIETIVQGWNQAVKKIADSHDDTYFIPIADLFQGQNAPLYAEDHFHPNYNSYVNITNRILQYLHLKRVD</sequence>
<dbReference type="GO" id="GO:0004622">
    <property type="term" value="F:phosphatidylcholine lysophospholipase activity"/>
    <property type="evidence" value="ECO:0007669"/>
    <property type="project" value="TreeGrafter"/>
</dbReference>
<gene>
    <name evidence="2" type="ORF">GCM10010978_27330</name>
</gene>
<evidence type="ECO:0000259" key="1">
    <source>
        <dbReference type="Pfam" id="PF13472"/>
    </source>
</evidence>
<dbReference type="Gene3D" id="3.40.50.1110">
    <property type="entry name" value="SGNH hydrolase"/>
    <property type="match status" value="1"/>
</dbReference>
<protein>
    <recommendedName>
        <fullName evidence="1">SGNH hydrolase-type esterase domain-containing protein</fullName>
    </recommendedName>
</protein>
<dbReference type="InterPro" id="IPR051532">
    <property type="entry name" value="Ester_Hydrolysis_Enzymes"/>
</dbReference>
<comment type="caution">
    <text evidence="2">The sequence shown here is derived from an EMBL/GenBank/DDBJ whole genome shotgun (WGS) entry which is preliminary data.</text>
</comment>
<dbReference type="SUPFAM" id="SSF52266">
    <property type="entry name" value="SGNH hydrolase"/>
    <property type="match status" value="1"/>
</dbReference>
<dbReference type="CDD" id="cd04506">
    <property type="entry name" value="SGNH_hydrolase_YpmR_like"/>
    <property type="match status" value="1"/>
</dbReference>
<reference evidence="2" key="1">
    <citation type="journal article" date="2014" name="Int. J. Syst. Evol. Microbiol.">
        <title>Complete genome sequence of Corynebacterium casei LMG S-19264T (=DSM 44701T), isolated from a smear-ripened cheese.</title>
        <authorList>
            <consortium name="US DOE Joint Genome Institute (JGI-PGF)"/>
            <person name="Walter F."/>
            <person name="Albersmeier A."/>
            <person name="Kalinowski J."/>
            <person name="Ruckert C."/>
        </authorList>
    </citation>
    <scope>NUCLEOTIDE SEQUENCE</scope>
    <source>
        <strain evidence="2">CGMCC 1.12360</strain>
    </source>
</reference>
<reference evidence="2" key="2">
    <citation type="submission" date="2020-09" db="EMBL/GenBank/DDBJ databases">
        <authorList>
            <person name="Sun Q."/>
            <person name="Zhou Y."/>
        </authorList>
    </citation>
    <scope>NUCLEOTIDE SEQUENCE</scope>
    <source>
        <strain evidence="2">CGMCC 1.12360</strain>
    </source>
</reference>
<dbReference type="Pfam" id="PF13472">
    <property type="entry name" value="Lipase_GDSL_2"/>
    <property type="match status" value="1"/>
</dbReference>
<dbReference type="Proteomes" id="UP000602050">
    <property type="component" value="Unassembled WGS sequence"/>
</dbReference>
<name>A0A8J2TQ60_9BACI</name>
<dbReference type="AlphaFoldDB" id="A0A8J2TQ60"/>
<keyword evidence="3" id="KW-1185">Reference proteome</keyword>
<dbReference type="InterPro" id="IPR036514">
    <property type="entry name" value="SGNH_hydro_sf"/>
</dbReference>
<dbReference type="EMBL" id="BMEV01000064">
    <property type="protein sequence ID" value="GFZ85780.1"/>
    <property type="molecule type" value="Genomic_DNA"/>
</dbReference>